<dbReference type="InterPro" id="IPR016181">
    <property type="entry name" value="Acyl_CoA_acyltransferase"/>
</dbReference>
<organism evidence="1 2">
    <name type="scientific">Acinetobacter bereziniae</name>
    <name type="common">Acinetobacter genomosp. 10</name>
    <dbReference type="NCBI Taxonomy" id="106648"/>
    <lineage>
        <taxon>Bacteria</taxon>
        <taxon>Pseudomonadati</taxon>
        <taxon>Pseudomonadota</taxon>
        <taxon>Gammaproteobacteria</taxon>
        <taxon>Moraxellales</taxon>
        <taxon>Moraxellaceae</taxon>
        <taxon>Acinetobacter</taxon>
    </lineage>
</organism>
<name>A0A833PHL5_ACIBZ</name>
<dbReference type="AlphaFoldDB" id="A0A833PHL5"/>
<dbReference type="Pfam" id="PF04339">
    <property type="entry name" value="FemAB_like"/>
    <property type="match status" value="1"/>
</dbReference>
<accession>A0A833PHL5</accession>
<sequence length="357" mass="41912">MTMQTDLNQLEPHSLVDAFLQHPPETFEVRHTDDLLPFFITDFNLLTTLDIPVKKKIESAFGYQYWGRLLHLKTCFIGTTVTEYTPLTSHLEIDHFVQKLKPYVKNQSLTIIKDLPINSPLLSTEENTYSHSLIEAAEHAGFLAIEGQALAYVPIDFEDREDYLSKLSKSRRKNLKRKLKSLDVLRVEILNTGAVQFLDHAFRAQLYTLFLNVYYQSEIHFDLLTAEFFDELLQDGQNAGKVFLYWKDEILVGYNICFEYQGNLVDKYIGLNYPLAIEYNLYFISWFVNLDYAKKHQLKFYIAGWTDPEVKAQLGAQFTFTRHLVWIKQPVLRFVLKKLRHLFEADAHWHDRIQESK</sequence>
<evidence type="ECO:0000313" key="1">
    <source>
        <dbReference type="EMBL" id="KAF1026978.1"/>
    </source>
</evidence>
<evidence type="ECO:0008006" key="3">
    <source>
        <dbReference type="Google" id="ProtNLM"/>
    </source>
</evidence>
<dbReference type="Gene3D" id="3.40.630.30">
    <property type="match status" value="1"/>
</dbReference>
<dbReference type="EMBL" id="WNDP01000015">
    <property type="protein sequence ID" value="KAF1026978.1"/>
    <property type="molecule type" value="Genomic_DNA"/>
</dbReference>
<dbReference type="InterPro" id="IPR007434">
    <property type="entry name" value="FemAB-like"/>
</dbReference>
<comment type="caution">
    <text evidence="1">The sequence shown here is derived from an EMBL/GenBank/DDBJ whole genome shotgun (WGS) entry which is preliminary data.</text>
</comment>
<gene>
    <name evidence="1" type="ORF">GAK29_00945</name>
</gene>
<proteinExistence type="predicted"/>
<dbReference type="SUPFAM" id="SSF55729">
    <property type="entry name" value="Acyl-CoA N-acyltransferases (Nat)"/>
    <property type="match status" value="1"/>
</dbReference>
<dbReference type="Proteomes" id="UP000490535">
    <property type="component" value="Unassembled WGS sequence"/>
</dbReference>
<evidence type="ECO:0000313" key="2">
    <source>
        <dbReference type="Proteomes" id="UP000490535"/>
    </source>
</evidence>
<protein>
    <recommendedName>
        <fullName evidence="3">GNAT family N-acetyltransferase</fullName>
    </recommendedName>
</protein>
<reference evidence="2" key="1">
    <citation type="journal article" date="2020" name="MBio">
        <title>Horizontal gene transfer to a defensive symbiont with a reduced genome amongst a multipartite beetle microbiome.</title>
        <authorList>
            <person name="Waterworth S.C."/>
            <person name="Florez L.V."/>
            <person name="Rees E.R."/>
            <person name="Hertweck C."/>
            <person name="Kaltenpoth M."/>
            <person name="Kwan J.C."/>
        </authorList>
    </citation>
    <scope>NUCLEOTIDE SEQUENCE [LARGE SCALE GENOMIC DNA]</scope>
</reference>